<protein>
    <submittedName>
        <fullName evidence="3">Extracellular solute-binding protein</fullName>
    </submittedName>
</protein>
<evidence type="ECO:0000256" key="1">
    <source>
        <dbReference type="ARBA" id="ARBA00022729"/>
    </source>
</evidence>
<dbReference type="InterPro" id="IPR050490">
    <property type="entry name" value="Bact_solute-bd_prot1"/>
</dbReference>
<keyword evidence="1 2" id="KW-0732">Signal</keyword>
<gene>
    <name evidence="3" type="ORF">F8566_09780</name>
</gene>
<dbReference type="Proteomes" id="UP000468735">
    <property type="component" value="Unassembled WGS sequence"/>
</dbReference>
<organism evidence="3 4">
    <name type="scientific">Actinomadura rudentiformis</name>
    <dbReference type="NCBI Taxonomy" id="359158"/>
    <lineage>
        <taxon>Bacteria</taxon>
        <taxon>Bacillati</taxon>
        <taxon>Actinomycetota</taxon>
        <taxon>Actinomycetes</taxon>
        <taxon>Streptosporangiales</taxon>
        <taxon>Thermomonosporaceae</taxon>
        <taxon>Actinomadura</taxon>
    </lineage>
</organism>
<dbReference type="PROSITE" id="PS51257">
    <property type="entry name" value="PROKAR_LIPOPROTEIN"/>
    <property type="match status" value="1"/>
</dbReference>
<sequence>MTLRKLIPITAALAAASLAATACGGSAEPVAEGGSGTGPITVWASQGQEKEAAALQDIVTRFNTGQTAVKAQLRLIPEADYPKAIAATQAKALPDVLMVDGPTATNLVYDQKLTALDPFVSAKVRANATEAIKAQGTIGGKLYVLGQFEAGLGIWGNKKLLQAAGVKYPTGLADAWTAPQFTQALTALAAKDDDGKVLDIKENYPVFNGEWGTFGFSPILYSAGAALIRNGKASGALDSPQAVGAMKTFASWKRYVDANTKDDAFTKGKVALSWVGHWTYPDYDKALSKDLVLLPLPDFGNGVKSGHGSWAWGISATSKNAKAAGAFLDHLLGDGPVTQMTTANGAIPGTRTALAASKLYKPGGPLALYSAQLDKPCGDNADRSCAVVTRPLTAGYPVVSKQFAAALNEIYKGADPQAQLTKAAKAIDTDFADNDGYVLR</sequence>
<dbReference type="PANTHER" id="PTHR43649">
    <property type="entry name" value="ARABINOSE-BINDING PROTEIN-RELATED"/>
    <property type="match status" value="1"/>
</dbReference>
<reference evidence="3 4" key="1">
    <citation type="submission" date="2019-09" db="EMBL/GenBank/DDBJ databases">
        <title>Actinomadura physcomitrii sp. nov., a novel actinomycete isolated from moss [Physcomitrium sphaericum (Ludw) Fuernr].</title>
        <authorList>
            <person name="Zhuang X."/>
            <person name="Liu C."/>
        </authorList>
    </citation>
    <scope>NUCLEOTIDE SEQUENCE [LARGE SCALE GENOMIC DNA]</scope>
    <source>
        <strain evidence="3 4">HMC1</strain>
    </source>
</reference>
<dbReference type="PANTHER" id="PTHR43649:SF33">
    <property type="entry name" value="POLYGALACTURONAN_RHAMNOGALACTURONAN-BINDING PROTEIN YTCQ"/>
    <property type="match status" value="1"/>
</dbReference>
<feature type="chain" id="PRO_5038360671" evidence="2">
    <location>
        <begin position="23"/>
        <end position="440"/>
    </location>
</feature>
<comment type="caution">
    <text evidence="3">The sequence shown here is derived from an EMBL/GenBank/DDBJ whole genome shotgun (WGS) entry which is preliminary data.</text>
</comment>
<evidence type="ECO:0000313" key="4">
    <source>
        <dbReference type="Proteomes" id="UP000468735"/>
    </source>
</evidence>
<name>A0A6H9Z2Z8_9ACTN</name>
<dbReference type="EMBL" id="WBMT01000004">
    <property type="protein sequence ID" value="KAB2350093.1"/>
    <property type="molecule type" value="Genomic_DNA"/>
</dbReference>
<dbReference type="RefSeq" id="WP_151559697.1">
    <property type="nucleotide sequence ID" value="NZ_WBMT01000004.1"/>
</dbReference>
<keyword evidence="4" id="KW-1185">Reference proteome</keyword>
<evidence type="ECO:0000256" key="2">
    <source>
        <dbReference type="SAM" id="SignalP"/>
    </source>
</evidence>
<dbReference type="Gene3D" id="3.40.190.10">
    <property type="entry name" value="Periplasmic binding protein-like II"/>
    <property type="match status" value="1"/>
</dbReference>
<dbReference type="SUPFAM" id="SSF53850">
    <property type="entry name" value="Periplasmic binding protein-like II"/>
    <property type="match status" value="1"/>
</dbReference>
<dbReference type="AlphaFoldDB" id="A0A6H9Z2Z8"/>
<dbReference type="OrthoDB" id="8317736at2"/>
<accession>A0A6H9Z2Z8</accession>
<evidence type="ECO:0000313" key="3">
    <source>
        <dbReference type="EMBL" id="KAB2350093.1"/>
    </source>
</evidence>
<proteinExistence type="predicted"/>
<feature type="signal peptide" evidence="2">
    <location>
        <begin position="1"/>
        <end position="22"/>
    </location>
</feature>